<organism evidence="1 2">
    <name type="scientific">Bradyrhizobium australiense</name>
    <dbReference type="NCBI Taxonomy" id="2721161"/>
    <lineage>
        <taxon>Bacteria</taxon>
        <taxon>Pseudomonadati</taxon>
        <taxon>Pseudomonadota</taxon>
        <taxon>Alphaproteobacteria</taxon>
        <taxon>Hyphomicrobiales</taxon>
        <taxon>Nitrobacteraceae</taxon>
        <taxon>Bradyrhizobium</taxon>
    </lineage>
</organism>
<evidence type="ECO:0000313" key="1">
    <source>
        <dbReference type="EMBL" id="NOJ42220.1"/>
    </source>
</evidence>
<comment type="caution">
    <text evidence="1">The sequence shown here is derived from an EMBL/GenBank/DDBJ whole genome shotgun (WGS) entry which is preliminary data.</text>
</comment>
<gene>
    <name evidence="1" type="ORF">HCN58_21950</name>
</gene>
<protein>
    <submittedName>
        <fullName evidence="1">Uncharacterized protein</fullName>
    </submittedName>
</protein>
<sequence>MAQIEALLLIWSSPEERWGLRQIAARIYASDAETESALAGLCTDGLLVCEGGVFKLRTSAENAEMIRRLQEVYARYLVAVTDVIHSKSRNMLRAADASGPGKDQ</sequence>
<reference evidence="1 2" key="1">
    <citation type="submission" date="2020-03" db="EMBL/GenBank/DDBJ databases">
        <title>Bradyrhizobium diversity isolated from nodules of Indigofera sp.</title>
        <authorList>
            <person name="Klepa M."/>
            <person name="Helene L."/>
            <person name="Hungria M."/>
        </authorList>
    </citation>
    <scope>NUCLEOTIDE SEQUENCE [LARGE SCALE GENOMIC DNA]</scope>
    <source>
        <strain evidence="1 2">WSM 1791</strain>
    </source>
</reference>
<proteinExistence type="predicted"/>
<accession>A0A7Y4GUK8</accession>
<name>A0A7Y4GUK8_9BRAD</name>
<dbReference type="AlphaFoldDB" id="A0A7Y4GUK8"/>
<keyword evidence="2" id="KW-1185">Reference proteome</keyword>
<evidence type="ECO:0000313" key="2">
    <source>
        <dbReference type="Proteomes" id="UP000544122"/>
    </source>
</evidence>
<dbReference type="EMBL" id="JAAVLX010000007">
    <property type="protein sequence ID" value="NOJ42220.1"/>
    <property type="molecule type" value="Genomic_DNA"/>
</dbReference>
<dbReference type="RefSeq" id="WP_171581463.1">
    <property type="nucleotide sequence ID" value="NZ_JAAVLX010000007.1"/>
</dbReference>
<dbReference type="Proteomes" id="UP000544122">
    <property type="component" value="Unassembled WGS sequence"/>
</dbReference>